<gene>
    <name evidence="3" type="ORF">EHQ49_16795</name>
</gene>
<evidence type="ECO:0000313" key="4">
    <source>
        <dbReference type="Proteomes" id="UP000298125"/>
    </source>
</evidence>
<dbReference type="InterPro" id="IPR008969">
    <property type="entry name" value="CarboxyPept-like_regulatory"/>
</dbReference>
<keyword evidence="3" id="KW-0121">Carboxypeptidase</keyword>
<protein>
    <submittedName>
        <fullName evidence="3">Carboxypeptidase regulatory-like domain-containing protein</fullName>
    </submittedName>
</protein>
<dbReference type="RefSeq" id="WP_135580831.1">
    <property type="nucleotide sequence ID" value="NZ_RQGA01000017.1"/>
</dbReference>
<proteinExistence type="predicted"/>
<dbReference type="AlphaFoldDB" id="A0A4R9J9S7"/>
<evidence type="ECO:0000256" key="1">
    <source>
        <dbReference type="ARBA" id="ARBA00022729"/>
    </source>
</evidence>
<keyword evidence="4" id="KW-1185">Reference proteome</keyword>
<name>A0A4R9J9S7_9LEPT</name>
<reference evidence="3" key="1">
    <citation type="journal article" date="2019" name="PLoS Negl. Trop. Dis.">
        <title>Revisiting the worldwide diversity of Leptospira species in the environment.</title>
        <authorList>
            <person name="Vincent A.T."/>
            <person name="Schiettekatte O."/>
            <person name="Bourhy P."/>
            <person name="Veyrier F.J."/>
            <person name="Picardeau M."/>
        </authorList>
    </citation>
    <scope>NUCLEOTIDE SEQUENCE [LARGE SCALE GENOMIC DNA]</scope>
    <source>
        <strain evidence="3">201702692</strain>
    </source>
</reference>
<sequence length="271" mass="29047">MFSYLQMKKGIGLLLLSFSLFQNCYFNPIVNGILNPKVEEADTSALLGLAGGFGSQAVTVSITGQIKKLGTAFANTEVSLINPSFTSKNNANSSTTDSAGRFSLNVPTGSATLQFSDAGTPVNIQIEVSQTAAKILFIDNTNFTIQNLDVYVLGVEPPVYLELISSIPYDGLLIDDSNYSTITMGGFKFKFSEDLEYPSNQSVWLAENFITNPTIGFEFPSISKSDVTIVLSSSLSPLTPYTITLNSGIKTVAGKSIKQTTIQFLVGPLGL</sequence>
<dbReference type="GO" id="GO:0004180">
    <property type="term" value="F:carboxypeptidase activity"/>
    <property type="evidence" value="ECO:0007669"/>
    <property type="project" value="UniProtKB-KW"/>
</dbReference>
<evidence type="ECO:0000259" key="2">
    <source>
        <dbReference type="Pfam" id="PF13205"/>
    </source>
</evidence>
<keyword evidence="1" id="KW-0732">Signal</keyword>
<keyword evidence="3" id="KW-0645">Protease</keyword>
<dbReference type="OrthoDB" id="329022at2"/>
<dbReference type="EMBL" id="RQGA01000017">
    <property type="protein sequence ID" value="TGL35708.1"/>
    <property type="molecule type" value="Genomic_DNA"/>
</dbReference>
<organism evidence="3 4">
    <name type="scientific">Leptospira perdikensis</name>
    <dbReference type="NCBI Taxonomy" id="2484948"/>
    <lineage>
        <taxon>Bacteria</taxon>
        <taxon>Pseudomonadati</taxon>
        <taxon>Spirochaetota</taxon>
        <taxon>Spirochaetia</taxon>
        <taxon>Leptospirales</taxon>
        <taxon>Leptospiraceae</taxon>
        <taxon>Leptospira</taxon>
    </lineage>
</organism>
<dbReference type="SUPFAM" id="SSF49464">
    <property type="entry name" value="Carboxypeptidase regulatory domain-like"/>
    <property type="match status" value="1"/>
</dbReference>
<dbReference type="InterPro" id="IPR032812">
    <property type="entry name" value="SbsA_Ig"/>
</dbReference>
<dbReference type="Proteomes" id="UP000298125">
    <property type="component" value="Unassembled WGS sequence"/>
</dbReference>
<accession>A0A4R9J9S7</accession>
<keyword evidence="3" id="KW-0378">Hydrolase</keyword>
<dbReference type="Pfam" id="PF13205">
    <property type="entry name" value="Big_5"/>
    <property type="match status" value="1"/>
</dbReference>
<evidence type="ECO:0000313" key="3">
    <source>
        <dbReference type="EMBL" id="TGL35708.1"/>
    </source>
</evidence>
<feature type="domain" description="SbsA Ig-like" evidence="2">
    <location>
        <begin position="187"/>
        <end position="264"/>
    </location>
</feature>
<comment type="caution">
    <text evidence="3">The sequence shown here is derived from an EMBL/GenBank/DDBJ whole genome shotgun (WGS) entry which is preliminary data.</text>
</comment>